<comment type="caution">
    <text evidence="1">The sequence shown here is derived from an EMBL/GenBank/DDBJ whole genome shotgun (WGS) entry which is preliminary data.</text>
</comment>
<reference evidence="1 2" key="1">
    <citation type="journal article" date="2024" name="G3 (Bethesda)">
        <title>Genome assembly of Hibiscus sabdariffa L. provides insights into metabolisms of medicinal natural products.</title>
        <authorList>
            <person name="Kim T."/>
        </authorList>
    </citation>
    <scope>NUCLEOTIDE SEQUENCE [LARGE SCALE GENOMIC DNA]</scope>
    <source>
        <strain evidence="1">TK-2024</strain>
        <tissue evidence="1">Old leaves</tissue>
    </source>
</reference>
<keyword evidence="2" id="KW-1185">Reference proteome</keyword>
<sequence length="121" mass="13446">MPLLEPCCVLSFERKISLPVAKEQYTSPCSGYSDLSVKEIHAVDIKSTIYTLSSAKLGDPPLLPTAVLKPSQAHSVFLLIIPYTHQKFFLRRREIATLWIPPPPVLGDGLHLQIAPDLDLK</sequence>
<proteinExistence type="predicted"/>
<accession>A0ABR2TB75</accession>
<evidence type="ECO:0000313" key="1">
    <source>
        <dbReference type="EMBL" id="KAK9034713.1"/>
    </source>
</evidence>
<dbReference type="EMBL" id="JBBPBN010000007">
    <property type="protein sequence ID" value="KAK9034713.1"/>
    <property type="molecule type" value="Genomic_DNA"/>
</dbReference>
<protein>
    <submittedName>
        <fullName evidence="1">Uncharacterized protein</fullName>
    </submittedName>
</protein>
<dbReference type="Proteomes" id="UP001396334">
    <property type="component" value="Unassembled WGS sequence"/>
</dbReference>
<organism evidence="1 2">
    <name type="scientific">Hibiscus sabdariffa</name>
    <name type="common">roselle</name>
    <dbReference type="NCBI Taxonomy" id="183260"/>
    <lineage>
        <taxon>Eukaryota</taxon>
        <taxon>Viridiplantae</taxon>
        <taxon>Streptophyta</taxon>
        <taxon>Embryophyta</taxon>
        <taxon>Tracheophyta</taxon>
        <taxon>Spermatophyta</taxon>
        <taxon>Magnoliopsida</taxon>
        <taxon>eudicotyledons</taxon>
        <taxon>Gunneridae</taxon>
        <taxon>Pentapetalae</taxon>
        <taxon>rosids</taxon>
        <taxon>malvids</taxon>
        <taxon>Malvales</taxon>
        <taxon>Malvaceae</taxon>
        <taxon>Malvoideae</taxon>
        <taxon>Hibiscus</taxon>
    </lineage>
</organism>
<gene>
    <name evidence="1" type="ORF">V6N11_050868</name>
</gene>
<name>A0ABR2TB75_9ROSI</name>
<evidence type="ECO:0000313" key="2">
    <source>
        <dbReference type="Proteomes" id="UP001396334"/>
    </source>
</evidence>